<evidence type="ECO:0000256" key="4">
    <source>
        <dbReference type="ARBA" id="ARBA00022448"/>
    </source>
</evidence>
<evidence type="ECO:0008006" key="16">
    <source>
        <dbReference type="Google" id="ProtNLM"/>
    </source>
</evidence>
<keyword evidence="4" id="KW-0813">Transport</keyword>
<dbReference type="EMBL" id="JAPDFW010000075">
    <property type="protein sequence ID" value="KAJ5073358.1"/>
    <property type="molecule type" value="Genomic_DNA"/>
</dbReference>
<evidence type="ECO:0000256" key="11">
    <source>
        <dbReference type="ARBA" id="ARBA00023136"/>
    </source>
</evidence>
<dbReference type="GO" id="GO:0051028">
    <property type="term" value="P:mRNA transport"/>
    <property type="evidence" value="ECO:0007669"/>
    <property type="project" value="UniProtKB-KW"/>
</dbReference>
<comment type="subcellular location">
    <subcellularLocation>
        <location evidence="1">Nucleus membrane</location>
        <topology evidence="1">Multi-pass membrane protein</topology>
    </subcellularLocation>
    <subcellularLocation>
        <location evidence="2">Nucleus</location>
        <location evidence="2">Nuclear pore complex</location>
    </subcellularLocation>
</comment>
<dbReference type="OrthoDB" id="67850at2759"/>
<evidence type="ECO:0000256" key="9">
    <source>
        <dbReference type="ARBA" id="ARBA00023010"/>
    </source>
</evidence>
<proteinExistence type="inferred from homology"/>
<keyword evidence="12" id="KW-0539">Nucleus</keyword>
<organism evidence="14 15">
    <name type="scientific">Anaeramoeba ignava</name>
    <name type="common">Anaerobic marine amoeba</name>
    <dbReference type="NCBI Taxonomy" id="1746090"/>
    <lineage>
        <taxon>Eukaryota</taxon>
        <taxon>Metamonada</taxon>
        <taxon>Anaeramoebidae</taxon>
        <taxon>Anaeramoeba</taxon>
    </lineage>
</organism>
<gene>
    <name evidence="14" type="ORF">M0811_08766</name>
</gene>
<feature type="transmembrane region" description="Helical" evidence="13">
    <location>
        <begin position="171"/>
        <end position="189"/>
    </location>
</feature>
<feature type="transmembrane region" description="Helical" evidence="13">
    <location>
        <begin position="267"/>
        <end position="291"/>
    </location>
</feature>
<feature type="transmembrane region" description="Helical" evidence="13">
    <location>
        <begin position="131"/>
        <end position="151"/>
    </location>
</feature>
<dbReference type="GO" id="GO:0006999">
    <property type="term" value="P:nuclear pore organization"/>
    <property type="evidence" value="ECO:0007669"/>
    <property type="project" value="TreeGrafter"/>
</dbReference>
<evidence type="ECO:0000256" key="13">
    <source>
        <dbReference type="SAM" id="Phobius"/>
    </source>
</evidence>
<evidence type="ECO:0000256" key="8">
    <source>
        <dbReference type="ARBA" id="ARBA00022989"/>
    </source>
</evidence>
<evidence type="ECO:0000256" key="6">
    <source>
        <dbReference type="ARBA" id="ARBA00022816"/>
    </source>
</evidence>
<dbReference type="Proteomes" id="UP001149090">
    <property type="component" value="Unassembled WGS sequence"/>
</dbReference>
<evidence type="ECO:0000256" key="7">
    <source>
        <dbReference type="ARBA" id="ARBA00022927"/>
    </source>
</evidence>
<sequence length="605" mass="71440">MLRKARKYPHQPQSRRIMQYPSHLQTKKLLEIDQKRFNNFIQQTEKKTFLNASIWTLSFSIIFQQIILFIISPTNIFRRIMSFKALFIIFTYHCVLFIFIFFEKKSIKLNQNFSNGIFTTIKLFIGNYKKMFYLFEILLVSFILGKSWNFLLNFENAEVENINSQKNLIETQANFINILTIFIGIFYWFQIEVVQKRLIEFPLIQKETIYIAKQKLYRNLFKSLNQSLFVWIAAFVFSLFLLFFPQLSSYLLVGKIFQITALSSFTLRFLIASFVAVFALLQTLNFAWSLLEIFFTKPVQFSSQLDNSFPNQTLIFGLSCKYPIYKALSALDLWNLSRYSKLRRAAIFADDVNDSWAKIFNSAQEVFNSFLQPLWKRIFKIHTPLQEPPQEPQAQETSTRIYQHQHQYQQSMQDYPFSSSFKNPLQNQLQNPYLSAKYSKFQQKQSQPQLPKKLPFLISLLPDWPILDSLKSYFAKSAKKSTSQTNSENNDSFCLQQLSFFIESLANLVTFSYDEDSFGLIQNSIPKILSSFLESLLTIEDLEKINENENNSFLNENEHQVLKIVYEILKSSIYQITTKFHSSLTKFEFASVYAKKLQRFIDFRE</sequence>
<dbReference type="GO" id="GO:0030674">
    <property type="term" value="F:protein-macromolecule adaptor activity"/>
    <property type="evidence" value="ECO:0007669"/>
    <property type="project" value="TreeGrafter"/>
</dbReference>
<keyword evidence="7" id="KW-0653">Protein transport</keyword>
<keyword evidence="8 13" id="KW-1133">Transmembrane helix</keyword>
<keyword evidence="11 13" id="KW-0472">Membrane</keyword>
<dbReference type="GO" id="GO:0031965">
    <property type="term" value="C:nuclear membrane"/>
    <property type="evidence" value="ECO:0007669"/>
    <property type="project" value="UniProtKB-SubCell"/>
</dbReference>
<accession>A0A9Q0LL18</accession>
<evidence type="ECO:0000313" key="14">
    <source>
        <dbReference type="EMBL" id="KAJ5073358.1"/>
    </source>
</evidence>
<comment type="caution">
    <text evidence="14">The sequence shown here is derived from an EMBL/GenBank/DDBJ whole genome shotgun (WGS) entry which is preliminary data.</text>
</comment>
<evidence type="ECO:0000256" key="10">
    <source>
        <dbReference type="ARBA" id="ARBA00023132"/>
    </source>
</evidence>
<protein>
    <recommendedName>
        <fullName evidence="16">Nucleoporin NDC1</fullName>
    </recommendedName>
</protein>
<dbReference type="InterPro" id="IPR019049">
    <property type="entry name" value="Nucleoporin_prot_Ndc1/Nup"/>
</dbReference>
<evidence type="ECO:0000256" key="2">
    <source>
        <dbReference type="ARBA" id="ARBA00004567"/>
    </source>
</evidence>
<keyword evidence="9" id="KW-0811">Translocation</keyword>
<dbReference type="Pfam" id="PF09531">
    <property type="entry name" value="Ndc1_Nup"/>
    <property type="match status" value="1"/>
</dbReference>
<keyword evidence="15" id="KW-1185">Reference proteome</keyword>
<keyword evidence="10" id="KW-0906">Nuclear pore complex</keyword>
<evidence type="ECO:0000313" key="15">
    <source>
        <dbReference type="Proteomes" id="UP001149090"/>
    </source>
</evidence>
<evidence type="ECO:0000256" key="5">
    <source>
        <dbReference type="ARBA" id="ARBA00022692"/>
    </source>
</evidence>
<reference evidence="14" key="1">
    <citation type="submission" date="2022-10" db="EMBL/GenBank/DDBJ databases">
        <title>Novel sulphate-reducing endosymbionts in the free-living metamonad Anaeramoeba.</title>
        <authorList>
            <person name="Jerlstrom-Hultqvist J."/>
            <person name="Cepicka I."/>
            <person name="Gallot-Lavallee L."/>
            <person name="Salas-Leiva D."/>
            <person name="Curtis B.A."/>
            <person name="Zahonova K."/>
            <person name="Pipaliya S."/>
            <person name="Dacks J."/>
            <person name="Roger A.J."/>
        </authorList>
    </citation>
    <scope>NUCLEOTIDE SEQUENCE</scope>
    <source>
        <strain evidence="14">BMAN</strain>
    </source>
</reference>
<feature type="transmembrane region" description="Helical" evidence="13">
    <location>
        <begin position="83"/>
        <end position="102"/>
    </location>
</feature>
<evidence type="ECO:0000256" key="1">
    <source>
        <dbReference type="ARBA" id="ARBA00004232"/>
    </source>
</evidence>
<keyword evidence="6" id="KW-0509">mRNA transport</keyword>
<feature type="transmembrane region" description="Helical" evidence="13">
    <location>
        <begin position="49"/>
        <end position="71"/>
    </location>
</feature>
<comment type="similarity">
    <text evidence="3">Belongs to the NDC1 family.</text>
</comment>
<dbReference type="PANTHER" id="PTHR13269">
    <property type="entry name" value="NUCLEOPORIN NDC1"/>
    <property type="match status" value="1"/>
</dbReference>
<feature type="transmembrane region" description="Helical" evidence="13">
    <location>
        <begin position="228"/>
        <end position="247"/>
    </location>
</feature>
<dbReference type="AlphaFoldDB" id="A0A9Q0LL18"/>
<dbReference type="GO" id="GO:0015031">
    <property type="term" value="P:protein transport"/>
    <property type="evidence" value="ECO:0007669"/>
    <property type="project" value="UniProtKB-KW"/>
</dbReference>
<dbReference type="PANTHER" id="PTHR13269:SF6">
    <property type="entry name" value="NUCLEOPORIN NDC1"/>
    <property type="match status" value="1"/>
</dbReference>
<keyword evidence="5 13" id="KW-0812">Transmembrane</keyword>
<dbReference type="GO" id="GO:0070762">
    <property type="term" value="C:nuclear pore transmembrane ring"/>
    <property type="evidence" value="ECO:0007669"/>
    <property type="project" value="TreeGrafter"/>
</dbReference>
<evidence type="ECO:0000256" key="3">
    <source>
        <dbReference type="ARBA" id="ARBA00005760"/>
    </source>
</evidence>
<name>A0A9Q0LL18_ANAIG</name>
<evidence type="ECO:0000256" key="12">
    <source>
        <dbReference type="ARBA" id="ARBA00023242"/>
    </source>
</evidence>